<evidence type="ECO:0000313" key="3">
    <source>
        <dbReference type="Proteomes" id="UP001396334"/>
    </source>
</evidence>
<reference evidence="2 3" key="1">
    <citation type="journal article" date="2024" name="G3 (Bethesda)">
        <title>Genome assembly of Hibiscus sabdariffa L. provides insights into metabolisms of medicinal natural products.</title>
        <authorList>
            <person name="Kim T."/>
        </authorList>
    </citation>
    <scope>NUCLEOTIDE SEQUENCE [LARGE SCALE GENOMIC DNA]</scope>
    <source>
        <strain evidence="2">TK-2024</strain>
        <tissue evidence="2">Old leaves</tissue>
    </source>
</reference>
<organism evidence="2 3">
    <name type="scientific">Hibiscus sabdariffa</name>
    <name type="common">roselle</name>
    <dbReference type="NCBI Taxonomy" id="183260"/>
    <lineage>
        <taxon>Eukaryota</taxon>
        <taxon>Viridiplantae</taxon>
        <taxon>Streptophyta</taxon>
        <taxon>Embryophyta</taxon>
        <taxon>Tracheophyta</taxon>
        <taxon>Spermatophyta</taxon>
        <taxon>Magnoliopsida</taxon>
        <taxon>eudicotyledons</taxon>
        <taxon>Gunneridae</taxon>
        <taxon>Pentapetalae</taxon>
        <taxon>rosids</taxon>
        <taxon>malvids</taxon>
        <taxon>Malvales</taxon>
        <taxon>Malvaceae</taxon>
        <taxon>Malvoideae</taxon>
        <taxon>Hibiscus</taxon>
    </lineage>
</organism>
<protein>
    <recommendedName>
        <fullName evidence="4">Shikimate O-hydroxycinnamoyltransferase</fullName>
    </recommendedName>
</protein>
<dbReference type="InterPro" id="IPR023213">
    <property type="entry name" value="CAT-like_dom_sf"/>
</dbReference>
<proteinExistence type="inferred from homology"/>
<comment type="caution">
    <text evidence="2">The sequence shown here is derived from an EMBL/GenBank/DDBJ whole genome shotgun (WGS) entry which is preliminary data.</text>
</comment>
<dbReference type="Gene3D" id="3.30.559.10">
    <property type="entry name" value="Chloramphenicol acetyltransferase-like domain"/>
    <property type="match status" value="2"/>
</dbReference>
<dbReference type="InterPro" id="IPR050317">
    <property type="entry name" value="Plant_Fungal_Acyltransferase"/>
</dbReference>
<keyword evidence="3" id="KW-1185">Reference proteome</keyword>
<dbReference type="SUPFAM" id="SSF52777">
    <property type="entry name" value="CoA-dependent acyltransferases"/>
    <property type="match status" value="1"/>
</dbReference>
<dbReference type="Proteomes" id="UP001396334">
    <property type="component" value="Unassembled WGS sequence"/>
</dbReference>
<dbReference type="PANTHER" id="PTHR31642:SF196">
    <property type="entry name" value="SHIKIMATE O-HYDROXYCINNAMOYLTRANSFERASE-LIKE"/>
    <property type="match status" value="1"/>
</dbReference>
<dbReference type="EMBL" id="JBBPBN010000010">
    <property type="protein sequence ID" value="KAK9030123.1"/>
    <property type="molecule type" value="Genomic_DNA"/>
</dbReference>
<evidence type="ECO:0000313" key="2">
    <source>
        <dbReference type="EMBL" id="KAK9030123.1"/>
    </source>
</evidence>
<comment type="similarity">
    <text evidence="1">Belongs to the plant acyltransferase family.</text>
</comment>
<dbReference type="Pfam" id="PF02458">
    <property type="entry name" value="Transferase"/>
    <property type="match status" value="1"/>
</dbReference>
<evidence type="ECO:0008006" key="4">
    <source>
        <dbReference type="Google" id="ProtNLM"/>
    </source>
</evidence>
<name>A0ABR2SXZ5_9ROSI</name>
<dbReference type="PANTHER" id="PTHR31642">
    <property type="entry name" value="TRICHOTHECENE 3-O-ACETYLTRANSFERASE"/>
    <property type="match status" value="1"/>
</dbReference>
<accession>A0ABR2SXZ5</accession>
<gene>
    <name evidence="2" type="ORF">V6N11_031554</name>
</gene>
<sequence length="446" mass="49482">MEITIKESTVVYPAQETPKTSLWNSNLDLLITRYHVPLVYFYKPSGSSDFFDTGRLKEALSKILVPFYPMAGRLGYDENGRLEISCYAQGVLFVEAETTSVMDHLIADFSDSSQVFRLVPEVDYSQGISSFPLVVLQVTKFKCGGVSLGVGFQHTLGDGTTTFHFINSWADTARGSLPAIAPFIDRTLLRARVPPMPKFHHVEYDPSPPLKTMDSQNSDDFKPSIVSTFKLTADQLDLLKAKAGAKSGTKYTSFNILAAHICRCVTKARGLSDDQPVKMYFPVDGRSKLNPPLPPGYLGNAIFIAAVITEAGDLKTESFPDTVKRIHEGLSQINDEYLRSALDYTEKVSDLSALVRGAHTFRCPNLSTNTWVWLPMYDADFGWGRPIYMGPANIVQEGKTLILPSPTDDGSVSVVAGLETSHVKLFKKHFYDFSFTGDNERRLSKI</sequence>
<evidence type="ECO:0000256" key="1">
    <source>
        <dbReference type="ARBA" id="ARBA00009861"/>
    </source>
</evidence>